<protein>
    <submittedName>
        <fullName evidence="1">Uncharacterized protein</fullName>
    </submittedName>
</protein>
<dbReference type="EMBL" id="BQKY01000001">
    <property type="protein sequence ID" value="GJN87637.1"/>
    <property type="molecule type" value="Genomic_DNA"/>
</dbReference>
<name>A0AAV5GEZ5_9BASI</name>
<keyword evidence="2" id="KW-1185">Reference proteome</keyword>
<gene>
    <name evidence="1" type="ORF">Rhopal_000592-T1</name>
</gene>
<dbReference type="AlphaFoldDB" id="A0AAV5GEZ5"/>
<proteinExistence type="predicted"/>
<evidence type="ECO:0000313" key="2">
    <source>
        <dbReference type="Proteomes" id="UP001342314"/>
    </source>
</evidence>
<sequence>MNQQAIVVNVGPERTSGRKAITQNIVAAKVRPAQLSLLVHLHRFVGHDERV</sequence>
<evidence type="ECO:0000313" key="1">
    <source>
        <dbReference type="EMBL" id="GJN87637.1"/>
    </source>
</evidence>
<comment type="caution">
    <text evidence="1">The sequence shown here is derived from an EMBL/GenBank/DDBJ whole genome shotgun (WGS) entry which is preliminary data.</text>
</comment>
<accession>A0AAV5GEZ5</accession>
<organism evidence="1 2">
    <name type="scientific">Rhodotorula paludigena</name>
    <dbReference type="NCBI Taxonomy" id="86838"/>
    <lineage>
        <taxon>Eukaryota</taxon>
        <taxon>Fungi</taxon>
        <taxon>Dikarya</taxon>
        <taxon>Basidiomycota</taxon>
        <taxon>Pucciniomycotina</taxon>
        <taxon>Microbotryomycetes</taxon>
        <taxon>Sporidiobolales</taxon>
        <taxon>Sporidiobolaceae</taxon>
        <taxon>Rhodotorula</taxon>
    </lineage>
</organism>
<reference evidence="1 2" key="1">
    <citation type="submission" date="2021-12" db="EMBL/GenBank/DDBJ databases">
        <title>High titer production of polyol ester of fatty acids by Rhodotorula paludigena BS15 towards product separation-free biomass refinery.</title>
        <authorList>
            <person name="Mano J."/>
            <person name="Ono H."/>
            <person name="Tanaka T."/>
            <person name="Naito K."/>
            <person name="Sushida H."/>
            <person name="Ike M."/>
            <person name="Tokuyasu K."/>
            <person name="Kitaoka M."/>
        </authorList>
    </citation>
    <scope>NUCLEOTIDE SEQUENCE [LARGE SCALE GENOMIC DNA]</scope>
    <source>
        <strain evidence="1 2">BS15</strain>
    </source>
</reference>
<dbReference type="Proteomes" id="UP001342314">
    <property type="component" value="Unassembled WGS sequence"/>
</dbReference>